<dbReference type="SUPFAM" id="SSF143100">
    <property type="entry name" value="TTHA1013/TTHA0281-like"/>
    <property type="match status" value="1"/>
</dbReference>
<protein>
    <submittedName>
        <fullName evidence="1">Toxin-antitoxin system HicB family antitoxin</fullName>
    </submittedName>
</protein>
<reference evidence="1 2" key="1">
    <citation type="submission" date="2018-02" db="EMBL/GenBank/DDBJ databases">
        <title>Genome sequence of Desulfovibrio carbinolicus DSM 3852.</title>
        <authorList>
            <person name="Wilbanks E."/>
            <person name="Skennerton C.T."/>
            <person name="Orphan V.J."/>
        </authorList>
    </citation>
    <scope>NUCLEOTIDE SEQUENCE [LARGE SCALE GENOMIC DNA]</scope>
    <source>
        <strain evidence="1 2">DSM 3852</strain>
    </source>
</reference>
<gene>
    <name evidence="1" type="ORF">C3Y92_17355</name>
</gene>
<accession>A0A4P6HNS6</accession>
<dbReference type="InterPro" id="IPR008651">
    <property type="entry name" value="Uncharacterised_HicB"/>
</dbReference>
<organism evidence="1 2">
    <name type="scientific">Solidesulfovibrio carbinolicus</name>
    <dbReference type="NCBI Taxonomy" id="296842"/>
    <lineage>
        <taxon>Bacteria</taxon>
        <taxon>Pseudomonadati</taxon>
        <taxon>Thermodesulfobacteriota</taxon>
        <taxon>Desulfovibrionia</taxon>
        <taxon>Desulfovibrionales</taxon>
        <taxon>Desulfovibrionaceae</taxon>
        <taxon>Solidesulfovibrio</taxon>
    </lineage>
</organism>
<evidence type="ECO:0000313" key="2">
    <source>
        <dbReference type="Proteomes" id="UP000293296"/>
    </source>
</evidence>
<dbReference type="AlphaFoldDB" id="A0A4P6HNS6"/>
<sequence length="115" mass="12574">MHDNTMRYKGYVGSVEYDGRDKVFHGRVLGISDIVAFEGDSVARLEEDFQNAVDDYLDACREAGKAAETPYSGKITLRVPRQLHAALAEQAKGAGKSLNAWAAEILAQASRSEAR</sequence>
<dbReference type="InterPro" id="IPR013321">
    <property type="entry name" value="Arc_rbn_hlx_hlx"/>
</dbReference>
<dbReference type="KEGG" id="dcb:C3Y92_17355"/>
<dbReference type="EMBL" id="CP026538">
    <property type="protein sequence ID" value="QAZ68903.1"/>
    <property type="molecule type" value="Genomic_DNA"/>
</dbReference>
<proteinExistence type="predicted"/>
<dbReference type="RefSeq" id="WP_129354789.1">
    <property type="nucleotide sequence ID" value="NZ_CP026538.1"/>
</dbReference>
<name>A0A4P6HNS6_9BACT</name>
<dbReference type="Gene3D" id="1.10.1220.10">
    <property type="entry name" value="Met repressor-like"/>
    <property type="match status" value="1"/>
</dbReference>
<dbReference type="Pfam" id="PF05534">
    <property type="entry name" value="HicB"/>
    <property type="match status" value="1"/>
</dbReference>
<keyword evidence="2" id="KW-1185">Reference proteome</keyword>
<evidence type="ECO:0000313" key="1">
    <source>
        <dbReference type="EMBL" id="QAZ68903.1"/>
    </source>
</evidence>
<dbReference type="OrthoDB" id="5297106at2"/>
<dbReference type="InterPro" id="IPR010985">
    <property type="entry name" value="Ribbon_hlx_hlx"/>
</dbReference>
<dbReference type="Proteomes" id="UP000293296">
    <property type="component" value="Chromosome"/>
</dbReference>
<dbReference type="GO" id="GO:0006355">
    <property type="term" value="P:regulation of DNA-templated transcription"/>
    <property type="evidence" value="ECO:0007669"/>
    <property type="project" value="InterPro"/>
</dbReference>
<dbReference type="SUPFAM" id="SSF47598">
    <property type="entry name" value="Ribbon-helix-helix"/>
    <property type="match status" value="1"/>
</dbReference>
<dbReference type="InterPro" id="IPR035069">
    <property type="entry name" value="TTHA1013/TTHA0281-like"/>
</dbReference>